<evidence type="ECO:0000313" key="1">
    <source>
        <dbReference type="EMBL" id="KRY03189.1"/>
    </source>
</evidence>
<accession>A0A0V0YS33</accession>
<name>A0A0V0YS33_TRIBR</name>
<dbReference type="EMBL" id="JYDI01006745">
    <property type="protein sequence ID" value="KRY03189.1"/>
    <property type="molecule type" value="Genomic_DNA"/>
</dbReference>
<protein>
    <submittedName>
        <fullName evidence="1">Uncharacterized protein</fullName>
    </submittedName>
</protein>
<dbReference type="AlphaFoldDB" id="A0A0V0YS33"/>
<gene>
    <name evidence="1" type="ORF">T03_16805</name>
</gene>
<keyword evidence="2" id="KW-1185">Reference proteome</keyword>
<organism evidence="1 2">
    <name type="scientific">Trichinella britovi</name>
    <name type="common">Parasitic roundworm</name>
    <dbReference type="NCBI Taxonomy" id="45882"/>
    <lineage>
        <taxon>Eukaryota</taxon>
        <taxon>Metazoa</taxon>
        <taxon>Ecdysozoa</taxon>
        <taxon>Nematoda</taxon>
        <taxon>Enoplea</taxon>
        <taxon>Dorylaimia</taxon>
        <taxon>Trichinellida</taxon>
        <taxon>Trichinellidae</taxon>
        <taxon>Trichinella</taxon>
    </lineage>
</organism>
<comment type="caution">
    <text evidence="1">The sequence shown here is derived from an EMBL/GenBank/DDBJ whole genome shotgun (WGS) entry which is preliminary data.</text>
</comment>
<dbReference type="Proteomes" id="UP000054653">
    <property type="component" value="Unassembled WGS sequence"/>
</dbReference>
<reference evidence="1 2" key="1">
    <citation type="submission" date="2015-01" db="EMBL/GenBank/DDBJ databases">
        <title>Evolution of Trichinella species and genotypes.</title>
        <authorList>
            <person name="Korhonen P.K."/>
            <person name="Edoardo P."/>
            <person name="Giuseppe L.R."/>
            <person name="Gasser R.B."/>
        </authorList>
    </citation>
    <scope>NUCLEOTIDE SEQUENCE [LARGE SCALE GENOMIC DNA]</scope>
    <source>
        <strain evidence="1">ISS120</strain>
    </source>
</reference>
<proteinExistence type="predicted"/>
<evidence type="ECO:0000313" key="2">
    <source>
        <dbReference type="Proteomes" id="UP000054653"/>
    </source>
</evidence>
<sequence>MSYKNVGVICSDCQRRIALESQSQAVHSLGNLIRSD</sequence>